<organism evidence="2 3">
    <name type="scientific">Macrococcoides canis</name>
    <dbReference type="NCBI Taxonomy" id="1855823"/>
    <lineage>
        <taxon>Bacteria</taxon>
        <taxon>Bacillati</taxon>
        <taxon>Bacillota</taxon>
        <taxon>Bacilli</taxon>
        <taxon>Bacillales</taxon>
        <taxon>Staphylococcaceae</taxon>
        <taxon>Macrococcoides</taxon>
    </lineage>
</organism>
<dbReference type="AlphaFoldDB" id="A0AAE6WZD3"/>
<evidence type="ECO:0000313" key="3">
    <source>
        <dbReference type="Proteomes" id="UP000501122"/>
    </source>
</evidence>
<feature type="compositionally biased region" description="Basic and acidic residues" evidence="1">
    <location>
        <begin position="69"/>
        <end position="81"/>
    </location>
</feature>
<name>A0AAE6WZD3_9STAP</name>
<evidence type="ECO:0000313" key="2">
    <source>
        <dbReference type="EMBL" id="QIH77569.1"/>
    </source>
</evidence>
<dbReference type="Proteomes" id="UP000501122">
    <property type="component" value="Chromosome"/>
</dbReference>
<accession>A0AAE6WZD3</accession>
<reference evidence="2" key="1">
    <citation type="journal article" date="2020" name="Antimicrob. Agents Chemother.">
        <title>The novel macrolide resistance genes mef(D), msr(F) and msr(H) are present on resistance islands in Macrococcus canis, Macrococcus caseolyticus and Staphylococcus aureus.</title>
        <authorList>
            <person name="Schwendener S."/>
            <person name="Dona V."/>
            <person name="Perreten V."/>
        </authorList>
    </citation>
    <scope>NUCLEOTIDE SEQUENCE</scope>
    <source>
        <strain evidence="2">Epi0076A</strain>
    </source>
</reference>
<feature type="region of interest" description="Disordered" evidence="1">
    <location>
        <begin position="21"/>
        <end position="81"/>
    </location>
</feature>
<dbReference type="PROSITE" id="PS51257">
    <property type="entry name" value="PROKAR_LIPOPROTEIN"/>
    <property type="match status" value="1"/>
</dbReference>
<evidence type="ECO:0000256" key="1">
    <source>
        <dbReference type="SAM" id="MobiDB-lite"/>
    </source>
</evidence>
<evidence type="ECO:0008006" key="4">
    <source>
        <dbReference type="Google" id="ProtNLM"/>
    </source>
</evidence>
<proteinExistence type="predicted"/>
<feature type="compositionally biased region" description="Polar residues" evidence="1">
    <location>
        <begin position="54"/>
        <end position="64"/>
    </location>
</feature>
<dbReference type="EMBL" id="CP047363">
    <property type="protein sequence ID" value="QIH77569.1"/>
    <property type="molecule type" value="Genomic_DNA"/>
</dbReference>
<protein>
    <recommendedName>
        <fullName evidence="4">Lipoprotein</fullName>
    </recommendedName>
</protein>
<sequence>MKQILTGLFISTLLLTACGQQQEENEAKSSIQSKSEEKSSTTNKEKSEQKKDQLANTESTANQAEPTSSEEKEKRTEETNIKLDEKTKIALAFMHPEAEKFIVSGKEVLTAKYTKMVPPKPQVRKFYKLVLTPHYENIIPQGAKVYIVHPNKESAISFIAFTDNETVIGGTQSGYYDLNNSNNGFIRYNTEAFFNEKKHLRSLKELADMVEIGEKPSYEETEREEKMTNQTVSERIYNEIIAMEGTTQLDPKYIWDDIKLDEKNNSFYVNYRNKDLEVLGTYKYVNGKLVKELIK</sequence>
<feature type="compositionally biased region" description="Basic and acidic residues" evidence="1">
    <location>
        <begin position="34"/>
        <end position="53"/>
    </location>
</feature>
<gene>
    <name evidence="2" type="ORF">GTN30_02725</name>
</gene>
<dbReference type="RefSeq" id="WP_164953057.1">
    <property type="nucleotide sequence ID" value="NZ_CP047363.1"/>
</dbReference>